<feature type="domain" description="SecDF P1 head subdomain" evidence="12">
    <location>
        <begin position="220"/>
        <end position="329"/>
    </location>
</feature>
<dbReference type="Pfam" id="PF21760">
    <property type="entry name" value="SecD_1st"/>
    <property type="match status" value="1"/>
</dbReference>
<evidence type="ECO:0000256" key="7">
    <source>
        <dbReference type="ARBA" id="ARBA00023010"/>
    </source>
</evidence>
<dbReference type="Gene3D" id="3.30.1360.200">
    <property type="match status" value="1"/>
</dbReference>
<evidence type="ECO:0000313" key="13">
    <source>
        <dbReference type="EMBL" id="NMC63538.1"/>
    </source>
</evidence>
<feature type="transmembrane region" description="Helical" evidence="9">
    <location>
        <begin position="376"/>
        <end position="397"/>
    </location>
</feature>
<dbReference type="InterPro" id="IPR055344">
    <property type="entry name" value="SecD_SecF_C_bact"/>
</dbReference>
<sequence length="512" mass="55267">MGIDVRKRFFVVAGVLIAAVLFLLPTFFPKQMPANWISKPLSLGLDLSGGIHLVYQVQTDEALKSRLQSMGNMIRSELKKEKIPVLRVRVPEEKTLEMTFLSESSADRAQKRIESDYRNLMFKQKKQDEGRSVLLFTIADTYAAEIKRNAVRQSIETLRSRVDQFGVTEPVIQQIGEERVLLQMPGVSDIAAVKRVVGSVAKLEFRLLHTSTSTSGRVMMKDSEGGSVAVEDEVLMTGDAVDDARVAFSTATHGAEVSLSLNSEGAKTFAKITGEHVGEQLAIILDGIVKSSPRINERIGGGKASISGSFGAKEAEELAVVLRAGALPAPLNVLEERMVGPTLGKESIKAGITAIIATLIFIGLFMVWYYKKSGLIAVMSLALNVFLVMACLSAFGATLTLPGLAGLALTVGMAVDSNVLIVERIREELRNGASRDAAVVAGFDRALSAIIDSNITEILSASILYFVGTGAIRGFAVVTAIGIVMTLFCAVFVARTFYELFELKGKDQLISV</sequence>
<dbReference type="InterPro" id="IPR048634">
    <property type="entry name" value="SecD_SecF_C"/>
</dbReference>
<accession>A0A7X9IJX3</accession>
<dbReference type="Pfam" id="PF07549">
    <property type="entry name" value="Sec_GG"/>
    <property type="match status" value="1"/>
</dbReference>
<keyword evidence="7 9" id="KW-0811">Translocation</keyword>
<dbReference type="Proteomes" id="UP000524246">
    <property type="component" value="Unassembled WGS sequence"/>
</dbReference>
<dbReference type="InterPro" id="IPR005791">
    <property type="entry name" value="SecD"/>
</dbReference>
<gene>
    <name evidence="9 13" type="primary">secD</name>
    <name evidence="13" type="ORF">GYA55_10285</name>
</gene>
<dbReference type="InterPro" id="IPR022813">
    <property type="entry name" value="SecD/SecF_arch_bac"/>
</dbReference>
<evidence type="ECO:0000313" key="14">
    <source>
        <dbReference type="Proteomes" id="UP000524246"/>
    </source>
</evidence>
<evidence type="ECO:0000256" key="1">
    <source>
        <dbReference type="ARBA" id="ARBA00004651"/>
    </source>
</evidence>
<feature type="transmembrane region" description="Helical" evidence="9">
    <location>
        <begin position="474"/>
        <end position="498"/>
    </location>
</feature>
<dbReference type="GO" id="GO:0015450">
    <property type="term" value="F:protein-transporting ATPase activity"/>
    <property type="evidence" value="ECO:0007669"/>
    <property type="project" value="InterPro"/>
</dbReference>
<dbReference type="NCBIfam" id="TIGR01129">
    <property type="entry name" value="secD"/>
    <property type="match status" value="1"/>
</dbReference>
<dbReference type="InterPro" id="IPR022646">
    <property type="entry name" value="SecD/SecF_CS"/>
</dbReference>
<evidence type="ECO:0000256" key="8">
    <source>
        <dbReference type="ARBA" id="ARBA00023136"/>
    </source>
</evidence>
<dbReference type="FunFam" id="1.20.1640.10:FF:000004">
    <property type="entry name" value="Protein translocase subunit SecD"/>
    <property type="match status" value="1"/>
</dbReference>
<comment type="function">
    <text evidence="9">Part of the Sec protein translocase complex. Interacts with the SecYEG preprotein conducting channel. SecDF uses the proton motive force (PMF) to complete protein translocation after the ATP-dependent function of SecA.</text>
</comment>
<dbReference type="GO" id="GO:0005886">
    <property type="term" value="C:plasma membrane"/>
    <property type="evidence" value="ECO:0007669"/>
    <property type="project" value="UniProtKB-SubCell"/>
</dbReference>
<protein>
    <recommendedName>
        <fullName evidence="9">Protein translocase subunit SecD</fullName>
    </recommendedName>
</protein>
<evidence type="ECO:0000256" key="2">
    <source>
        <dbReference type="ARBA" id="ARBA00022448"/>
    </source>
</evidence>
<feature type="transmembrane region" description="Helical" evidence="9">
    <location>
        <begin position="403"/>
        <end position="425"/>
    </location>
</feature>
<dbReference type="Pfam" id="PF22599">
    <property type="entry name" value="SecDF_P1_head"/>
    <property type="match status" value="1"/>
</dbReference>
<comment type="subcellular location">
    <subcellularLocation>
        <location evidence="1 9">Cell membrane</location>
        <topology evidence="1 9">Multi-pass membrane protein</topology>
    </subcellularLocation>
</comment>
<reference evidence="13 14" key="1">
    <citation type="journal article" date="2020" name="Biotechnol. Biofuels">
        <title>New insights from the biogas microbiome by comprehensive genome-resolved metagenomics of nearly 1600 species originating from multiple anaerobic digesters.</title>
        <authorList>
            <person name="Campanaro S."/>
            <person name="Treu L."/>
            <person name="Rodriguez-R L.M."/>
            <person name="Kovalovszki A."/>
            <person name="Ziels R.M."/>
            <person name="Maus I."/>
            <person name="Zhu X."/>
            <person name="Kougias P.G."/>
            <person name="Basile A."/>
            <person name="Luo G."/>
            <person name="Schluter A."/>
            <person name="Konstantinidis K.T."/>
            <person name="Angelidaki I."/>
        </authorList>
    </citation>
    <scope>NUCLEOTIDE SEQUENCE [LARGE SCALE GENOMIC DNA]</scope>
    <source>
        <strain evidence="13">AS27yjCOA_65</strain>
    </source>
</reference>
<evidence type="ECO:0000256" key="6">
    <source>
        <dbReference type="ARBA" id="ARBA00022989"/>
    </source>
</evidence>
<comment type="caution">
    <text evidence="13">The sequence shown here is derived from an EMBL/GenBank/DDBJ whole genome shotgun (WGS) entry which is preliminary data.</text>
</comment>
<organism evidence="13 14">
    <name type="scientific">SAR324 cluster bacterium</name>
    <dbReference type="NCBI Taxonomy" id="2024889"/>
    <lineage>
        <taxon>Bacteria</taxon>
        <taxon>Deltaproteobacteria</taxon>
        <taxon>SAR324 cluster</taxon>
    </lineage>
</organism>
<dbReference type="EMBL" id="JAAZON010000465">
    <property type="protein sequence ID" value="NMC63538.1"/>
    <property type="molecule type" value="Genomic_DNA"/>
</dbReference>
<dbReference type="HAMAP" id="MF_01463_B">
    <property type="entry name" value="SecD_B"/>
    <property type="match status" value="1"/>
</dbReference>
<evidence type="ECO:0000259" key="12">
    <source>
        <dbReference type="Pfam" id="PF22599"/>
    </source>
</evidence>
<evidence type="ECO:0000259" key="11">
    <source>
        <dbReference type="Pfam" id="PF21760"/>
    </source>
</evidence>
<dbReference type="GO" id="GO:0065002">
    <property type="term" value="P:intracellular protein transmembrane transport"/>
    <property type="evidence" value="ECO:0007669"/>
    <property type="project" value="UniProtKB-UniRule"/>
</dbReference>
<dbReference type="NCBIfam" id="TIGR00916">
    <property type="entry name" value="2A0604s01"/>
    <property type="match status" value="1"/>
</dbReference>
<feature type="transmembrane region" description="Helical" evidence="9">
    <location>
        <begin position="9"/>
        <end position="28"/>
    </location>
</feature>
<proteinExistence type="inferred from homology"/>
<comment type="similarity">
    <text evidence="9">Belongs to the SecD/SecF family. SecD subfamily.</text>
</comment>
<keyword evidence="2 9" id="KW-0813">Transport</keyword>
<dbReference type="Pfam" id="PF02355">
    <property type="entry name" value="SecD_SecF_C"/>
    <property type="match status" value="1"/>
</dbReference>
<dbReference type="AlphaFoldDB" id="A0A7X9IJX3"/>
<dbReference type="InterPro" id="IPR054384">
    <property type="entry name" value="SecDF_P1_head"/>
</dbReference>
<keyword evidence="8 9" id="KW-0472">Membrane</keyword>
<evidence type="ECO:0000256" key="5">
    <source>
        <dbReference type="ARBA" id="ARBA00022927"/>
    </source>
</evidence>
<evidence type="ECO:0000256" key="4">
    <source>
        <dbReference type="ARBA" id="ARBA00022692"/>
    </source>
</evidence>
<dbReference type="Gene3D" id="1.20.1640.10">
    <property type="entry name" value="Multidrug efflux transporter AcrB transmembrane domain"/>
    <property type="match status" value="1"/>
</dbReference>
<keyword evidence="3 9" id="KW-1003">Cell membrane</keyword>
<feature type="transmembrane region" description="Helical" evidence="9">
    <location>
        <begin position="350"/>
        <end position="369"/>
    </location>
</feature>
<evidence type="ECO:0000256" key="9">
    <source>
        <dbReference type="HAMAP-Rule" id="MF_01463"/>
    </source>
</evidence>
<feature type="domain" description="Protein export membrane protein SecD/SecF C-terminal" evidence="10">
    <location>
        <begin position="333"/>
        <end position="498"/>
    </location>
</feature>
<dbReference type="GO" id="GO:0043952">
    <property type="term" value="P:protein transport by the Sec complex"/>
    <property type="evidence" value="ECO:0007669"/>
    <property type="project" value="UniProtKB-UniRule"/>
</dbReference>
<keyword evidence="5 9" id="KW-0653">Protein transport</keyword>
<keyword evidence="4 9" id="KW-0812">Transmembrane</keyword>
<name>A0A7X9IJX3_9DELT</name>
<comment type="subunit">
    <text evidence="9">Forms a complex with SecF. Part of the essential Sec protein translocation apparatus which comprises SecA, SecYEG and auxiliary proteins SecDF. Other proteins may also be involved.</text>
</comment>
<keyword evidence="6 9" id="KW-1133">Transmembrane helix</keyword>
<evidence type="ECO:0000259" key="10">
    <source>
        <dbReference type="Pfam" id="PF02355"/>
    </source>
</evidence>
<dbReference type="GO" id="GO:0006605">
    <property type="term" value="P:protein targeting"/>
    <property type="evidence" value="ECO:0007669"/>
    <property type="project" value="UniProtKB-UniRule"/>
</dbReference>
<feature type="domain" description="Protein translocase subunit SecDF P1" evidence="11">
    <location>
        <begin position="151"/>
        <end position="209"/>
    </location>
</feature>
<dbReference type="SUPFAM" id="SSF82866">
    <property type="entry name" value="Multidrug efflux transporter AcrB transmembrane domain"/>
    <property type="match status" value="1"/>
</dbReference>
<dbReference type="PANTHER" id="PTHR30081:SF1">
    <property type="entry name" value="PROTEIN TRANSLOCASE SUBUNIT SECD"/>
    <property type="match status" value="1"/>
</dbReference>
<dbReference type="PANTHER" id="PTHR30081">
    <property type="entry name" value="PROTEIN-EXPORT MEMBRANE PROTEIN SEC"/>
    <property type="match status" value="1"/>
</dbReference>
<dbReference type="InterPro" id="IPR048631">
    <property type="entry name" value="SecD_1st"/>
</dbReference>
<evidence type="ECO:0000256" key="3">
    <source>
        <dbReference type="ARBA" id="ARBA00022475"/>
    </source>
</evidence>
<dbReference type="Gene3D" id="3.30.70.3400">
    <property type="match status" value="2"/>
</dbReference>
<comment type="caution">
    <text evidence="9">Lacks conserved residue(s) required for the propagation of feature annotation.</text>
</comment>